<dbReference type="InterPro" id="IPR028082">
    <property type="entry name" value="Peripla_BP_I"/>
</dbReference>
<evidence type="ECO:0000313" key="9">
    <source>
        <dbReference type="EMBL" id="GJN00705.1"/>
    </source>
</evidence>
<feature type="compositionally biased region" description="Low complexity" evidence="5">
    <location>
        <begin position="11"/>
        <end position="22"/>
    </location>
</feature>
<evidence type="ECO:0000256" key="4">
    <source>
        <dbReference type="ARBA" id="ARBA00023136"/>
    </source>
</evidence>
<evidence type="ECO:0000256" key="6">
    <source>
        <dbReference type="SAM" id="Phobius"/>
    </source>
</evidence>
<reference evidence="9" key="2">
    <citation type="submission" date="2021-12" db="EMBL/GenBank/DDBJ databases">
        <title>Resequencing data analysis of finger millet.</title>
        <authorList>
            <person name="Hatakeyama M."/>
            <person name="Aluri S."/>
            <person name="Balachadran M.T."/>
            <person name="Sivarajan S.R."/>
            <person name="Poveda L."/>
            <person name="Shimizu-Inatsugi R."/>
            <person name="Schlapbach R."/>
            <person name="Sreeman S.M."/>
            <person name="Shimizu K.K."/>
        </authorList>
    </citation>
    <scope>NUCLEOTIDE SEQUENCE</scope>
</reference>
<keyword evidence="3 6" id="KW-1133">Transmembrane helix</keyword>
<dbReference type="Gene3D" id="3.40.190.10">
    <property type="entry name" value="Periplasmic binding protein-like II"/>
    <property type="match status" value="1"/>
</dbReference>
<dbReference type="Proteomes" id="UP001054889">
    <property type="component" value="Unassembled WGS sequence"/>
</dbReference>
<dbReference type="Pfam" id="PF01094">
    <property type="entry name" value="ANF_receptor"/>
    <property type="match status" value="1"/>
</dbReference>
<feature type="compositionally biased region" description="Basic and acidic residues" evidence="5">
    <location>
        <begin position="1"/>
        <end position="10"/>
    </location>
</feature>
<dbReference type="AlphaFoldDB" id="A0AAV5CRS8"/>
<evidence type="ECO:0000259" key="8">
    <source>
        <dbReference type="Pfam" id="PF01094"/>
    </source>
</evidence>
<dbReference type="InterPro" id="IPR001638">
    <property type="entry name" value="Solute-binding_3/MltF_N"/>
</dbReference>
<dbReference type="EMBL" id="BQKI01000008">
    <property type="protein sequence ID" value="GJN00705.1"/>
    <property type="molecule type" value="Genomic_DNA"/>
</dbReference>
<keyword evidence="10" id="KW-1185">Reference proteome</keyword>
<protein>
    <submittedName>
        <fullName evidence="9">Uncharacterized protein</fullName>
    </submittedName>
</protein>
<evidence type="ECO:0000256" key="5">
    <source>
        <dbReference type="SAM" id="MobiDB-lite"/>
    </source>
</evidence>
<evidence type="ECO:0000259" key="7">
    <source>
        <dbReference type="Pfam" id="PF00497"/>
    </source>
</evidence>
<accession>A0AAV5CRS8</accession>
<gene>
    <name evidence="9" type="primary">ga17903</name>
    <name evidence="9" type="ORF">PR202_ga17903</name>
</gene>
<feature type="domain" description="Solute-binding protein family 3/N-terminal" evidence="7">
    <location>
        <begin position="474"/>
        <end position="558"/>
    </location>
</feature>
<name>A0AAV5CRS8_ELECO</name>
<dbReference type="Gene3D" id="3.40.50.2300">
    <property type="match status" value="1"/>
</dbReference>
<dbReference type="InterPro" id="IPR001828">
    <property type="entry name" value="ANF_lig-bd_rcpt"/>
</dbReference>
<evidence type="ECO:0000313" key="10">
    <source>
        <dbReference type="Proteomes" id="UP001054889"/>
    </source>
</evidence>
<keyword evidence="4 6" id="KW-0472">Membrane</keyword>
<reference evidence="9" key="1">
    <citation type="journal article" date="2018" name="DNA Res.">
        <title>Multiple hybrid de novo genome assembly of finger millet, an orphan allotetraploid crop.</title>
        <authorList>
            <person name="Hatakeyama M."/>
            <person name="Aluri S."/>
            <person name="Balachadran M.T."/>
            <person name="Sivarajan S.R."/>
            <person name="Patrignani A."/>
            <person name="Gruter S."/>
            <person name="Poveda L."/>
            <person name="Shimizu-Inatsugi R."/>
            <person name="Baeten J."/>
            <person name="Francoijs K.J."/>
            <person name="Nataraja K.N."/>
            <person name="Reddy Y.A.N."/>
            <person name="Phadnis S."/>
            <person name="Ravikumar R.L."/>
            <person name="Schlapbach R."/>
            <person name="Sreeman S.M."/>
            <person name="Shimizu K.K."/>
        </authorList>
    </citation>
    <scope>NUCLEOTIDE SEQUENCE</scope>
</reference>
<dbReference type="SUPFAM" id="SSF53850">
    <property type="entry name" value="Periplasmic binding protein-like II"/>
    <property type="match status" value="1"/>
</dbReference>
<organism evidence="9 10">
    <name type="scientific">Eleusine coracana subsp. coracana</name>
    <dbReference type="NCBI Taxonomy" id="191504"/>
    <lineage>
        <taxon>Eukaryota</taxon>
        <taxon>Viridiplantae</taxon>
        <taxon>Streptophyta</taxon>
        <taxon>Embryophyta</taxon>
        <taxon>Tracheophyta</taxon>
        <taxon>Spermatophyta</taxon>
        <taxon>Magnoliopsida</taxon>
        <taxon>Liliopsida</taxon>
        <taxon>Poales</taxon>
        <taxon>Poaceae</taxon>
        <taxon>PACMAD clade</taxon>
        <taxon>Chloridoideae</taxon>
        <taxon>Cynodonteae</taxon>
        <taxon>Eleusininae</taxon>
        <taxon>Eleusine</taxon>
    </lineage>
</organism>
<evidence type="ECO:0000256" key="3">
    <source>
        <dbReference type="ARBA" id="ARBA00022989"/>
    </source>
</evidence>
<sequence length="641" mass="71710">MPVIQRKEWRSSPSATACPSPSRQLPHARAGAATLVFVSPRLPPRAACSQNRRACLGSVSHLPLVTGVATHARARRPLLSALSLLLERGKKEKERRKQNKKRRAEDLIKNAQVQAIIVRPQTSAEADLFAQLGSRNRILVLSFSDISTTLRLHTTPFFVHTSVEESLQIALIADILTSLSWHEAIFVCEDILTSLIYGSGVHQALSDALQRNKIHTMDSVVVPIAVTDDQLDQILYRLKEKHTRLFIVHMRPALTAHLFSKVKYAGMITEDYVWIASIALDNLVESLSLDDSDYLQGVLTLPAGAGLQDSQGKLGSRAQLSGWQKQNLVQARQWRAAATIIYEIVIATAKGAVGVRSWTQFYFLPQDLSTEGSSFLNSRSGSGIVKPVFWQEDSVMASERHENIGFTRELETKPSANPEAKRRKLDGENLRKMCGVLPKVPLKIGLPRKDGFKEFLNVLPPYLSCHNNSSLPSTTEQITGCSMDFFKAAMTKIQLDHRCYEFCVFEGTYDALVRDVSLGNLDGAVGDLTITSERTKGADFTMPYTQSGVYLLVLGENDMESIQWIFVKPLTWKLWFATVVFFFFTGFVVWMIERPRNPAYQGSRLRQFITASYFSFSTLTFSHGKQSELNFLTSGLVNFLQ</sequence>
<feature type="transmembrane region" description="Helical" evidence="6">
    <location>
        <begin position="572"/>
        <end position="592"/>
    </location>
</feature>
<proteinExistence type="predicted"/>
<feature type="domain" description="Receptor ligand binding region" evidence="8">
    <location>
        <begin position="95"/>
        <end position="301"/>
    </location>
</feature>
<keyword evidence="2 6" id="KW-0812">Transmembrane</keyword>
<dbReference type="SUPFAM" id="SSF53822">
    <property type="entry name" value="Periplasmic binding protein-like I"/>
    <property type="match status" value="1"/>
</dbReference>
<evidence type="ECO:0000256" key="1">
    <source>
        <dbReference type="ARBA" id="ARBA00004370"/>
    </source>
</evidence>
<comment type="subcellular location">
    <subcellularLocation>
        <location evidence="1">Membrane</location>
    </subcellularLocation>
</comment>
<dbReference type="PANTHER" id="PTHR18966">
    <property type="entry name" value="IONOTROPIC GLUTAMATE RECEPTOR"/>
    <property type="match status" value="1"/>
</dbReference>
<dbReference type="GO" id="GO:0016020">
    <property type="term" value="C:membrane"/>
    <property type="evidence" value="ECO:0007669"/>
    <property type="project" value="UniProtKB-SubCell"/>
</dbReference>
<comment type="caution">
    <text evidence="9">The sequence shown here is derived from an EMBL/GenBank/DDBJ whole genome shotgun (WGS) entry which is preliminary data.</text>
</comment>
<dbReference type="InterPro" id="IPR015683">
    <property type="entry name" value="Ionotropic_Glu_rcpt"/>
</dbReference>
<feature type="region of interest" description="Disordered" evidence="5">
    <location>
        <begin position="1"/>
        <end position="25"/>
    </location>
</feature>
<dbReference type="Gene3D" id="1.10.287.70">
    <property type="match status" value="1"/>
</dbReference>
<evidence type="ECO:0000256" key="2">
    <source>
        <dbReference type="ARBA" id="ARBA00022692"/>
    </source>
</evidence>
<dbReference type="Pfam" id="PF00497">
    <property type="entry name" value="SBP_bac_3"/>
    <property type="match status" value="1"/>
</dbReference>